<organism evidence="1 2">
    <name type="scientific">Variovorax ginsengisoli</name>
    <dbReference type="NCBI Taxonomy" id="363844"/>
    <lineage>
        <taxon>Bacteria</taxon>
        <taxon>Pseudomonadati</taxon>
        <taxon>Pseudomonadota</taxon>
        <taxon>Betaproteobacteria</taxon>
        <taxon>Burkholderiales</taxon>
        <taxon>Comamonadaceae</taxon>
        <taxon>Variovorax</taxon>
    </lineage>
</organism>
<protein>
    <submittedName>
        <fullName evidence="1">Uncharacterized protein</fullName>
    </submittedName>
</protein>
<accession>A0ABT8SBK3</accession>
<name>A0ABT8SBK3_9BURK</name>
<sequence length="103" mass="11060">MAQHAITAVHYAGDKIDLVAVHPVLDKEFGSTGLALGAAQRISVGECADLLAAGEEVCLARRTENHAWEIVCDVELLPGRREITGVDIVNRPNDALRSMPSWG</sequence>
<reference evidence="1" key="1">
    <citation type="submission" date="2023-06" db="EMBL/GenBank/DDBJ databases">
        <authorList>
            <person name="Jiang Y."/>
            <person name="Liu Q."/>
        </authorList>
    </citation>
    <scope>NUCLEOTIDE SEQUENCE</scope>
    <source>
        <strain evidence="1">CGMCC 1.12090</strain>
    </source>
</reference>
<comment type="caution">
    <text evidence="1">The sequence shown here is derived from an EMBL/GenBank/DDBJ whole genome shotgun (WGS) entry which is preliminary data.</text>
</comment>
<evidence type="ECO:0000313" key="2">
    <source>
        <dbReference type="Proteomes" id="UP001169027"/>
    </source>
</evidence>
<keyword evidence="2" id="KW-1185">Reference proteome</keyword>
<dbReference type="EMBL" id="JAUKVY010000026">
    <property type="protein sequence ID" value="MDO1536293.1"/>
    <property type="molecule type" value="Genomic_DNA"/>
</dbReference>
<dbReference type="Proteomes" id="UP001169027">
    <property type="component" value="Unassembled WGS sequence"/>
</dbReference>
<evidence type="ECO:0000313" key="1">
    <source>
        <dbReference type="EMBL" id="MDO1536293.1"/>
    </source>
</evidence>
<dbReference type="RefSeq" id="WP_286535987.1">
    <property type="nucleotide sequence ID" value="NZ_JAUJZH010000026.1"/>
</dbReference>
<proteinExistence type="predicted"/>
<gene>
    <name evidence="1" type="ORF">Q2T77_28795</name>
</gene>